<feature type="compositionally biased region" description="Low complexity" evidence="1">
    <location>
        <begin position="1175"/>
        <end position="1196"/>
    </location>
</feature>
<dbReference type="SUPFAM" id="SSF55874">
    <property type="entry name" value="ATPase domain of HSP90 chaperone/DNA topoisomerase II/histidine kinase"/>
    <property type="match status" value="1"/>
</dbReference>
<gene>
    <name evidence="2" type="ORF">LTR09_010514</name>
</gene>
<organism evidence="2 3">
    <name type="scientific">Extremus antarcticus</name>
    <dbReference type="NCBI Taxonomy" id="702011"/>
    <lineage>
        <taxon>Eukaryota</taxon>
        <taxon>Fungi</taxon>
        <taxon>Dikarya</taxon>
        <taxon>Ascomycota</taxon>
        <taxon>Pezizomycotina</taxon>
        <taxon>Dothideomycetes</taxon>
        <taxon>Dothideomycetidae</taxon>
        <taxon>Mycosphaerellales</taxon>
        <taxon>Extremaceae</taxon>
        <taxon>Extremus</taxon>
    </lineage>
</organism>
<dbReference type="NCBIfam" id="NF047352">
    <property type="entry name" value="P_loop_sacsin"/>
    <property type="match status" value="1"/>
</dbReference>
<reference evidence="2" key="1">
    <citation type="submission" date="2023-04" db="EMBL/GenBank/DDBJ databases">
        <title>Black Yeasts Isolated from many extreme environments.</title>
        <authorList>
            <person name="Coleine C."/>
            <person name="Stajich J.E."/>
            <person name="Selbmann L."/>
        </authorList>
    </citation>
    <scope>NUCLEOTIDE SEQUENCE</scope>
    <source>
        <strain evidence="2">CCFEE 5312</strain>
    </source>
</reference>
<evidence type="ECO:0000313" key="3">
    <source>
        <dbReference type="Proteomes" id="UP001271007"/>
    </source>
</evidence>
<comment type="caution">
    <text evidence="2">The sequence shown here is derived from an EMBL/GenBank/DDBJ whole genome shotgun (WGS) entry which is preliminary data.</text>
</comment>
<dbReference type="EMBL" id="JAWDJX010000052">
    <property type="protein sequence ID" value="KAK3048175.1"/>
    <property type="molecule type" value="Genomic_DNA"/>
</dbReference>
<protein>
    <recommendedName>
        <fullName evidence="4">Protein NO VEIN C-terminal domain-containing protein</fullName>
    </recommendedName>
</protein>
<dbReference type="InterPro" id="IPR052957">
    <property type="entry name" value="Auxin_embryo_med"/>
</dbReference>
<accession>A0AAJ0DDV3</accession>
<dbReference type="PANTHER" id="PTHR32387:SF0">
    <property type="entry name" value="PROTEIN NO VEIN"/>
    <property type="match status" value="1"/>
</dbReference>
<proteinExistence type="predicted"/>
<evidence type="ECO:0000313" key="2">
    <source>
        <dbReference type="EMBL" id="KAK3048175.1"/>
    </source>
</evidence>
<sequence>MDDEQEARELIASIRAEKGVDVGDGGDVNAVDLARATKLLSEQLYSKPTRFLLELIQNADDNHYSSDVKPTMTIIYRKSGHLWIGCNELGFKPNNVRAICGVGGSTKTTKLSQKGYIGEKGIGFKSVFRVADLVWVSSGALQFHFDKTKRLGMIAPEWQPFRAHGTLKERTMFCFHVPEQSDRDAIYGDVMHLSAQMLLFLRNLMSISVRVEANSGRLESSFAIERVDTDAADLSISVLTRRQTHPRPSHEKTTYLIFEHTESNMPPEDKREDITESDVVLAIPITSRKTPILASCEVFNFLPIRTYGLPFLLQADFILTANREDVLEGNDWNKRLVSSAQQLFLDAVQEINCQDTLKWTWPACLESQGTSTGTIFAGFLDDLINLLRVNAVLYARISNLVSPDNLLSLPEVFSDGKSPARSLLRDRLTLGEFVSQEYSDSALQILRVRELSNTMFLTELREYVQTRPSMFQGEAHAWHCRVARAILHTGLASRLSDLPLIPLRSGEWVEGSAEGLYFPSMTGGQKLPAGIEAAIVEDVASSSRPRKQLFRELGVKSLDAEQVCSLIIQQHRTHGRNYGGWSRQHVVNHLRFLFNASQSDPNDYHDMRIATKRSSVLHNGRDLYINADSPILRTLTNASPPLVRVLDPLYFVGVPSGRSVEWENWIQDNLSVRTLPRLLSSSGKSLSREFEWLIDNKPYITWLQLIRDNWHIYGSECDSNARAKTILSKKELQLGDGNSEFLGELYLGTSSVLKEPWLVSVLPVLTIKDPEDNRWLPLESLGFSVRPTLDTYLTILHDLRHMRDEGFEAKDVKRIYAAISRRFDDDPVTVKEEFAEKDLIYISKAKPWRWIKLDECRWEAPSSLTNVVALKLEYPRLETLFVVHLGVKDADVKDIVAHLIDLSYNVEHAPDLKDLVQVLDKRIACDVSNLQLRRRNIQRLNKVAIFPVHRMTLDLRTPLDGDWFIVDRKRFGECFEGRIWVLDIEGAAKHLRSLIVHMKLESRFLSRHVVERTHTTGTSEHHPAMTNVLRSKAPFIDRLLPKAQLGELGGLIRQMEVWCSESLVLRRHIDVNGERIEGRGETGFVTINTNENRVYFSGASVSSNSIPYPQLAEKLAEVLDIETDELLLLSILTANDTAAIEDTLEKAGISDDDEADVLLEEDVSTADDNSDKGSDTTTSTQHTTNTRTASTSSRITAPDARSDVQAANKTISTPTSARSATRHSINRTSSSQTSRYSIIDVAQIEATANTVAIDDSTIIWTPSKRVARSRGHDQLLETDVTNVGASVRYGATRKLRSSVARASSDTFEMSSMRSVLSRSAKVLRATMISPVPVELSSIDSSSTTGATHTYQQEVGYGGELFIYNLLKSKFGADDDCWTSNMRSRYGLERFTGREGAYSDFTIEDSNVTSRIVTWLETDGDPLPYTTRDAATFHLEVKGTLGRCEEPFMLSNNQLDLARKWHTSPLDIYIVLRVYNLASQPQFRAYVDPLALMEDGKLSFTAREGYYVQPI</sequence>
<evidence type="ECO:0008006" key="4">
    <source>
        <dbReference type="Google" id="ProtNLM"/>
    </source>
</evidence>
<dbReference type="PANTHER" id="PTHR32387">
    <property type="entry name" value="WU:FJ29H11"/>
    <property type="match status" value="1"/>
</dbReference>
<feature type="region of interest" description="Disordered" evidence="1">
    <location>
        <begin position="1163"/>
        <end position="1232"/>
    </location>
</feature>
<dbReference type="InterPro" id="IPR036890">
    <property type="entry name" value="HATPase_C_sf"/>
</dbReference>
<evidence type="ECO:0000256" key="1">
    <source>
        <dbReference type="SAM" id="MobiDB-lite"/>
    </source>
</evidence>
<keyword evidence="3" id="KW-1185">Reference proteome</keyword>
<dbReference type="Proteomes" id="UP001271007">
    <property type="component" value="Unassembled WGS sequence"/>
</dbReference>
<dbReference type="Gene3D" id="3.30.565.10">
    <property type="entry name" value="Histidine kinase-like ATPase, C-terminal domain"/>
    <property type="match status" value="1"/>
</dbReference>
<feature type="compositionally biased region" description="Polar residues" evidence="1">
    <location>
        <begin position="1205"/>
        <end position="1219"/>
    </location>
</feature>
<name>A0AAJ0DDV3_9PEZI</name>